<evidence type="ECO:0000313" key="3">
    <source>
        <dbReference type="EMBL" id="CAK9000625.1"/>
    </source>
</evidence>
<feature type="compositionally biased region" description="Basic and acidic residues" evidence="1">
    <location>
        <begin position="209"/>
        <end position="264"/>
    </location>
</feature>
<gene>
    <name evidence="2" type="ORF">CCMP2556_LOCUS3114</name>
    <name evidence="3" type="ORF">CCMP2556_LOCUS6136</name>
</gene>
<feature type="region of interest" description="Disordered" evidence="1">
    <location>
        <begin position="103"/>
        <end position="134"/>
    </location>
</feature>
<reference evidence="2 4" key="1">
    <citation type="submission" date="2024-02" db="EMBL/GenBank/DDBJ databases">
        <authorList>
            <person name="Chen Y."/>
            <person name="Shah S."/>
            <person name="Dougan E. K."/>
            <person name="Thang M."/>
            <person name="Chan C."/>
        </authorList>
    </citation>
    <scope>NUCLEOTIDE SEQUENCE [LARGE SCALE GENOMIC DNA]</scope>
</reference>
<evidence type="ECO:0000313" key="4">
    <source>
        <dbReference type="Proteomes" id="UP001642484"/>
    </source>
</evidence>
<evidence type="ECO:0000313" key="2">
    <source>
        <dbReference type="EMBL" id="CAK8993088.1"/>
    </source>
</evidence>
<evidence type="ECO:0000256" key="1">
    <source>
        <dbReference type="SAM" id="MobiDB-lite"/>
    </source>
</evidence>
<keyword evidence="4" id="KW-1185">Reference proteome</keyword>
<feature type="compositionally biased region" description="Basic residues" evidence="1">
    <location>
        <begin position="410"/>
        <end position="420"/>
    </location>
</feature>
<feature type="compositionally biased region" description="Acidic residues" evidence="1">
    <location>
        <begin position="117"/>
        <end position="134"/>
    </location>
</feature>
<feature type="compositionally biased region" description="Basic and acidic residues" evidence="1">
    <location>
        <begin position="458"/>
        <end position="487"/>
    </location>
</feature>
<feature type="region of interest" description="Disordered" evidence="1">
    <location>
        <begin position="331"/>
        <end position="487"/>
    </location>
</feature>
<protein>
    <submittedName>
        <fullName evidence="2">Uncharacterized protein</fullName>
    </submittedName>
</protein>
<organism evidence="2 4">
    <name type="scientific">Durusdinium trenchii</name>
    <dbReference type="NCBI Taxonomy" id="1381693"/>
    <lineage>
        <taxon>Eukaryota</taxon>
        <taxon>Sar</taxon>
        <taxon>Alveolata</taxon>
        <taxon>Dinophyceae</taxon>
        <taxon>Suessiales</taxon>
        <taxon>Symbiodiniaceae</taxon>
        <taxon>Durusdinium</taxon>
    </lineage>
</organism>
<name>A0ABP0HS95_9DINO</name>
<feature type="compositionally biased region" description="Basic and acidic residues" evidence="1">
    <location>
        <begin position="335"/>
        <end position="352"/>
    </location>
</feature>
<feature type="compositionally biased region" description="Basic and acidic residues" evidence="1">
    <location>
        <begin position="431"/>
        <end position="451"/>
    </location>
</feature>
<feature type="compositionally biased region" description="Basic and acidic residues" evidence="1">
    <location>
        <begin position="28"/>
        <end position="53"/>
    </location>
</feature>
<proteinExistence type="predicted"/>
<accession>A0ABP0HS95</accession>
<feature type="compositionally biased region" description="Low complexity" evidence="1">
    <location>
        <begin position="377"/>
        <end position="387"/>
    </location>
</feature>
<comment type="caution">
    <text evidence="2">The sequence shown here is derived from an EMBL/GenBank/DDBJ whole genome shotgun (WGS) entry which is preliminary data.</text>
</comment>
<feature type="region of interest" description="Disordered" evidence="1">
    <location>
        <begin position="150"/>
        <end position="264"/>
    </location>
</feature>
<dbReference type="EMBL" id="CAXAMN010002658">
    <property type="protein sequence ID" value="CAK9000625.1"/>
    <property type="molecule type" value="Genomic_DNA"/>
</dbReference>
<dbReference type="Proteomes" id="UP001642484">
    <property type="component" value="Unassembled WGS sequence"/>
</dbReference>
<feature type="region of interest" description="Disordered" evidence="1">
    <location>
        <begin position="1"/>
        <end position="58"/>
    </location>
</feature>
<sequence>MHKPRAGQEHNMLTPEGKKIPTRGRGMSKKESLIDMRDLNKEGEAEEPKKKSGEVPQGIDTMETQIMEEPESQAWSPSPVHAMQSLDLSPGMALPSKLCRGKSKSFLGSQPSGDIVTLDESDDGGCEDQDDGSEAELCLKGDSVEVFQDNDTVQICDSDDECLMSPPRPKGEERRAEEEKPVAEAPPTHAPVLKPKEEPNEQDPPIEQTCKEKPKEVIQTPHREVVAGQSERKVKPEIEESKEHVEPKIEETKEPVGEPFKEDIPLPADKALESKREMEALAAVEEQDRKPLVDLPDMPKDLETEVRKVLAAQIEQTKAEAQAEILKAQNALAKMQKEADAEFEDPDRAFRDEDNDQDEAEEKKTRGVSGEAGGPHASSSVDVPPAVSEEKKDESLEVGVEGGEDLIRTPTKKQRRKAVKRAVAQSPYNQDNKKAKKGEEKKDDGEKPGDGEREEVPEEKAEEGTKRRRRALDEAEKKKLEEKLDKA</sequence>
<dbReference type="EMBL" id="CAXAMN010001192">
    <property type="protein sequence ID" value="CAK8993088.1"/>
    <property type="molecule type" value="Genomic_DNA"/>
</dbReference>
<feature type="compositionally biased region" description="Basic and acidic residues" evidence="1">
    <location>
        <begin position="169"/>
        <end position="182"/>
    </location>
</feature>